<evidence type="ECO:0000259" key="2">
    <source>
        <dbReference type="PROSITE" id="PS51387"/>
    </source>
</evidence>
<dbReference type="PROSITE" id="PS51387">
    <property type="entry name" value="FAD_PCMH"/>
    <property type="match status" value="1"/>
</dbReference>
<dbReference type="OrthoDB" id="10053116at2759"/>
<dbReference type="Gene3D" id="3.30.465.10">
    <property type="match status" value="1"/>
</dbReference>
<dbReference type="AlphaFoldDB" id="A0A1D1V6K1"/>
<comment type="caution">
    <text evidence="3">The sequence shown here is derived from an EMBL/GenBank/DDBJ whole genome shotgun (WGS) entry which is preliminary data.</text>
</comment>
<keyword evidence="4" id="KW-1185">Reference proteome</keyword>
<evidence type="ECO:0000256" key="1">
    <source>
        <dbReference type="ARBA" id="ARBA00023002"/>
    </source>
</evidence>
<dbReference type="Pfam" id="PF04030">
    <property type="entry name" value="ALO"/>
    <property type="match status" value="1"/>
</dbReference>
<dbReference type="GO" id="GO:0071949">
    <property type="term" value="F:FAD binding"/>
    <property type="evidence" value="ECO:0007669"/>
    <property type="project" value="InterPro"/>
</dbReference>
<dbReference type="PIRSF" id="PIRSF000136">
    <property type="entry name" value="LGO_GLO"/>
    <property type="match status" value="1"/>
</dbReference>
<keyword evidence="1" id="KW-0560">Oxidoreductase</keyword>
<proteinExistence type="predicted"/>
<dbReference type="InterPro" id="IPR036318">
    <property type="entry name" value="FAD-bd_PCMH-like_sf"/>
</dbReference>
<dbReference type="GO" id="GO:0016020">
    <property type="term" value="C:membrane"/>
    <property type="evidence" value="ECO:0007669"/>
    <property type="project" value="InterPro"/>
</dbReference>
<dbReference type="InterPro" id="IPR016166">
    <property type="entry name" value="FAD-bd_PCMH"/>
</dbReference>
<accession>A0A1D1V6K1</accession>
<dbReference type="SUPFAM" id="SSF56176">
    <property type="entry name" value="FAD-binding/transporter-associated domain-like"/>
    <property type="match status" value="1"/>
</dbReference>
<dbReference type="InterPro" id="IPR007173">
    <property type="entry name" value="ALO_C"/>
</dbReference>
<dbReference type="GO" id="GO:0003885">
    <property type="term" value="F:D-arabinono-1,4-lactone oxidase activity"/>
    <property type="evidence" value="ECO:0007669"/>
    <property type="project" value="InterPro"/>
</dbReference>
<name>A0A1D1V6K1_RAMVA</name>
<dbReference type="Proteomes" id="UP000186922">
    <property type="component" value="Unassembled WGS sequence"/>
</dbReference>
<evidence type="ECO:0000313" key="3">
    <source>
        <dbReference type="EMBL" id="GAU95702.1"/>
    </source>
</evidence>
<sequence length="540" mass="60208">MACPERNAVVFPQLCHLICVPASRARNRLYSCSSSQGLDVSGANSFEKLQRTLSMELATESCTKECDHAQDRTVPNGDSEENFALAANDADSRKEILYNWSGIKCIGRRSQILHPKTDVEVSNLIKRAKSKVHIVGSALSYEKIMTVPLDDAEARLLSLDQFTGLISVTETTVTFGGGTPINDLVSTLSKMDRMLGCSLGVIGIQTIAGAISTGTHGQGLFQSDFASMVQRLKVVLPDGTISTVTPSSELPLGAIITSMGTLAVILEVEVLTEPRRVFHCKKLAIPYEDFLESYDEWNRQFEHVKVWWFPETDLCQVWLVEEASAELSKEFLSSDRTVPVKVSGESDEMNHTVDKYLQAMSDDTKAATTSDQPQFRTVRRFADAADLVGYHEQILCKGIPVPQINCEIAIPLNRFQEATKALHEWAAVQPGRIHYPFIYRATGKSAAWLSPAASGPVVWIGFLVYVAEDGSVRSDGMETMKQLQIILEKFNGLPHWGKHYHPDVFHFGEHIEKFSEFLQLRRRLDPSNKFLSNYLEKIFI</sequence>
<dbReference type="InterPro" id="IPR010031">
    <property type="entry name" value="FAD_lactone_oxidase-like"/>
</dbReference>
<dbReference type="InterPro" id="IPR006094">
    <property type="entry name" value="Oxid_FAD_bind_N"/>
</dbReference>
<dbReference type="STRING" id="947166.A0A1D1V6K1"/>
<dbReference type="Gene3D" id="3.30.70.2520">
    <property type="match status" value="1"/>
</dbReference>
<gene>
    <name evidence="3" type="primary">RvY_07279</name>
    <name evidence="3" type="synonym">RvY_07279.1</name>
    <name evidence="3" type="ORF">RvY_07279-1</name>
</gene>
<dbReference type="PANTHER" id="PTHR43762">
    <property type="entry name" value="L-GULONOLACTONE OXIDASE"/>
    <property type="match status" value="1"/>
</dbReference>
<organism evidence="3 4">
    <name type="scientific">Ramazzottius varieornatus</name>
    <name type="common">Water bear</name>
    <name type="synonym">Tardigrade</name>
    <dbReference type="NCBI Taxonomy" id="947166"/>
    <lineage>
        <taxon>Eukaryota</taxon>
        <taxon>Metazoa</taxon>
        <taxon>Ecdysozoa</taxon>
        <taxon>Tardigrada</taxon>
        <taxon>Eutardigrada</taxon>
        <taxon>Parachela</taxon>
        <taxon>Hypsibioidea</taxon>
        <taxon>Ramazzottiidae</taxon>
        <taxon>Ramazzottius</taxon>
    </lineage>
</organism>
<evidence type="ECO:0000313" key="4">
    <source>
        <dbReference type="Proteomes" id="UP000186922"/>
    </source>
</evidence>
<feature type="domain" description="FAD-binding PCMH-type" evidence="2">
    <location>
        <begin position="105"/>
        <end position="275"/>
    </location>
</feature>
<dbReference type="InterPro" id="IPR016169">
    <property type="entry name" value="FAD-bd_PCMH_sub2"/>
</dbReference>
<dbReference type="EMBL" id="BDGG01000003">
    <property type="protein sequence ID" value="GAU95702.1"/>
    <property type="molecule type" value="Genomic_DNA"/>
</dbReference>
<dbReference type="PANTHER" id="PTHR43762:SF1">
    <property type="entry name" value="D-ARABINONO-1,4-LACTONE OXIDASE"/>
    <property type="match status" value="1"/>
</dbReference>
<reference evidence="3 4" key="1">
    <citation type="journal article" date="2016" name="Nat. Commun.">
        <title>Extremotolerant tardigrade genome and improved radiotolerance of human cultured cells by tardigrade-unique protein.</title>
        <authorList>
            <person name="Hashimoto T."/>
            <person name="Horikawa D.D."/>
            <person name="Saito Y."/>
            <person name="Kuwahara H."/>
            <person name="Kozuka-Hata H."/>
            <person name="Shin-I T."/>
            <person name="Minakuchi Y."/>
            <person name="Ohishi K."/>
            <person name="Motoyama A."/>
            <person name="Aizu T."/>
            <person name="Enomoto A."/>
            <person name="Kondo K."/>
            <person name="Tanaka S."/>
            <person name="Hara Y."/>
            <person name="Koshikawa S."/>
            <person name="Sagara H."/>
            <person name="Miura T."/>
            <person name="Yokobori S."/>
            <person name="Miyagawa K."/>
            <person name="Suzuki Y."/>
            <person name="Kubo T."/>
            <person name="Oyama M."/>
            <person name="Kohara Y."/>
            <person name="Fujiyama A."/>
            <person name="Arakawa K."/>
            <person name="Katayama T."/>
            <person name="Toyoda A."/>
            <person name="Kunieda T."/>
        </authorList>
    </citation>
    <scope>NUCLEOTIDE SEQUENCE [LARGE SCALE GENOMIC DNA]</scope>
    <source>
        <strain evidence="3 4">YOKOZUNA-1</strain>
    </source>
</reference>
<protein>
    <recommendedName>
        <fullName evidence="2">FAD-binding PCMH-type domain-containing protein</fullName>
    </recommendedName>
</protein>
<dbReference type="Pfam" id="PF01565">
    <property type="entry name" value="FAD_binding_4"/>
    <property type="match status" value="1"/>
</dbReference>